<name>A0A2S9WTN8_9FLAO</name>
<comment type="caution">
    <text evidence="1">The sequence shown here is derived from an EMBL/GenBank/DDBJ whole genome shotgun (WGS) entry which is preliminary data.</text>
</comment>
<organism evidence="1 2">
    <name type="scientific">Nonlabens agnitus</name>
    <dbReference type="NCBI Taxonomy" id="870484"/>
    <lineage>
        <taxon>Bacteria</taxon>
        <taxon>Pseudomonadati</taxon>
        <taxon>Bacteroidota</taxon>
        <taxon>Flavobacteriia</taxon>
        <taxon>Flavobacteriales</taxon>
        <taxon>Flavobacteriaceae</taxon>
        <taxon>Nonlabens</taxon>
    </lineage>
</organism>
<evidence type="ECO:0000313" key="1">
    <source>
        <dbReference type="EMBL" id="PRP66829.1"/>
    </source>
</evidence>
<sequence>MSESNPFQSLVIVSQDTCFKPVCLCDTAGLQLWAFFEWSDKFSLSEVVFCQLNGDKQVGEANFTKDGKFHIKLVKGAKPLKKFNLSKKLVKDHEYPTTIDLNEKDGLEEPIINGRVIIRDKP</sequence>
<protein>
    <submittedName>
        <fullName evidence="1">Uncharacterized protein</fullName>
    </submittedName>
</protein>
<gene>
    <name evidence="1" type="ORF">BST86_06785</name>
</gene>
<dbReference type="EMBL" id="MQUC01000003">
    <property type="protein sequence ID" value="PRP66829.1"/>
    <property type="molecule type" value="Genomic_DNA"/>
</dbReference>
<dbReference type="RefSeq" id="WP_055413083.1">
    <property type="nucleotide sequence ID" value="NZ_MQUC01000003.1"/>
</dbReference>
<keyword evidence="2" id="KW-1185">Reference proteome</keyword>
<accession>A0A2S9WTN8</accession>
<reference evidence="1 2" key="1">
    <citation type="submission" date="2016-11" db="EMBL/GenBank/DDBJ databases">
        <title>Trade-off between light-utilization and light-protection in marine flavobacteria.</title>
        <authorList>
            <person name="Kumagai Y."/>
        </authorList>
    </citation>
    <scope>NUCLEOTIDE SEQUENCE [LARGE SCALE GENOMIC DNA]</scope>
    <source>
        <strain evidence="1 2">JCM 17109</strain>
    </source>
</reference>
<dbReference type="Proteomes" id="UP000239532">
    <property type="component" value="Unassembled WGS sequence"/>
</dbReference>
<proteinExistence type="predicted"/>
<dbReference type="OrthoDB" id="1144206at2"/>
<evidence type="ECO:0000313" key="2">
    <source>
        <dbReference type="Proteomes" id="UP000239532"/>
    </source>
</evidence>
<dbReference type="AlphaFoldDB" id="A0A2S9WTN8"/>